<accession>A0AAV1IKK8</accession>
<dbReference type="AlphaFoldDB" id="A0AAV1IKK8"/>
<dbReference type="GO" id="GO:0070189">
    <property type="term" value="P:kynurenine metabolic process"/>
    <property type="evidence" value="ECO:0007669"/>
    <property type="project" value="TreeGrafter"/>
</dbReference>
<evidence type="ECO:0000256" key="1">
    <source>
        <dbReference type="ARBA" id="ARBA00023033"/>
    </source>
</evidence>
<dbReference type="InterPro" id="IPR002938">
    <property type="entry name" value="FAD-bd"/>
</dbReference>
<organism evidence="4 5">
    <name type="scientific">Coccomyxa viridis</name>
    <dbReference type="NCBI Taxonomy" id="1274662"/>
    <lineage>
        <taxon>Eukaryota</taxon>
        <taxon>Viridiplantae</taxon>
        <taxon>Chlorophyta</taxon>
        <taxon>core chlorophytes</taxon>
        <taxon>Trebouxiophyceae</taxon>
        <taxon>Trebouxiophyceae incertae sedis</taxon>
        <taxon>Coccomyxaceae</taxon>
        <taxon>Coccomyxa</taxon>
    </lineage>
</organism>
<keyword evidence="1" id="KW-0503">Monooxygenase</keyword>
<dbReference type="SUPFAM" id="SSF51905">
    <property type="entry name" value="FAD/NAD(P)-binding domain"/>
    <property type="match status" value="1"/>
</dbReference>
<keyword evidence="2" id="KW-0472">Membrane</keyword>
<reference evidence="4 5" key="1">
    <citation type="submission" date="2023-10" db="EMBL/GenBank/DDBJ databases">
        <authorList>
            <person name="Maclean D."/>
            <person name="Macfadyen A."/>
        </authorList>
    </citation>
    <scope>NUCLEOTIDE SEQUENCE [LARGE SCALE GENOMIC DNA]</scope>
</reference>
<dbReference type="PANTHER" id="PTHR46028:SF7">
    <property type="entry name" value="KYNURENINE 3-MONOOXYGENASE-RELATED"/>
    <property type="match status" value="1"/>
</dbReference>
<evidence type="ECO:0000259" key="3">
    <source>
        <dbReference type="Pfam" id="PF01494"/>
    </source>
</evidence>
<sequence>MTASFSYKPSVRAEEHCKARQTQLNKFTYLKLYARIPHRACGHAPCPSGLAQPLRARRQTVVRPHAQTELSDTQEEAWDGASRGKVVIVGAGPAGALSAIYLAKHNYDVEVYEQRALPDPVNSNLDRSYHLAMSHRGMGAVEKVGVDMSRFRAFPYRGSLLRSQTGTVQEVFHEPMSAKVLVERMELVRHLVDEAQRIAPHRITFHWSCPCQAVDLHNRTVSFQGNKNGDKVSYDLLIGADGVNSKVREELSKQIAGFQQEWFGRMHRIDKFFHRVRLPPGAKMDTHKGDLDKTSTVLRFYYIDSPPPLTVGLFFIHNHSDGTYSGGISFTRADYTEEGSGGNFQTAEDYARAMSGLSMYPEEMRRDIAEQFVQRPWYTSGSTLQVSRLTAPRALLLGDAAHAVSAAFGQGVNSALEDCAVLGDIMAQEPDSIDAALERYERQRKPDVHALGTMDHQAEAFAGFRGKLNLSFWIFQTHLIVNGWLHRMFPRTFADPNLVPMMTIQRSSYSAIYNRIKRPFFALLLASFTGVLALVSAMARAMLTQV</sequence>
<dbReference type="PANTHER" id="PTHR46028">
    <property type="entry name" value="KYNURENINE 3-MONOOXYGENASE"/>
    <property type="match status" value="1"/>
</dbReference>
<evidence type="ECO:0000256" key="2">
    <source>
        <dbReference type="SAM" id="Phobius"/>
    </source>
</evidence>
<keyword evidence="2" id="KW-0812">Transmembrane</keyword>
<evidence type="ECO:0000313" key="5">
    <source>
        <dbReference type="Proteomes" id="UP001314263"/>
    </source>
</evidence>
<dbReference type="Proteomes" id="UP001314263">
    <property type="component" value="Unassembled WGS sequence"/>
</dbReference>
<feature type="domain" description="FAD-binding" evidence="3">
    <location>
        <begin position="85"/>
        <end position="261"/>
    </location>
</feature>
<feature type="domain" description="FAD-binding" evidence="3">
    <location>
        <begin position="385"/>
        <end position="450"/>
    </location>
</feature>
<dbReference type="Pfam" id="PF01494">
    <property type="entry name" value="FAD_binding_3"/>
    <property type="match status" value="2"/>
</dbReference>
<keyword evidence="1" id="KW-0560">Oxidoreductase</keyword>
<gene>
    <name evidence="4" type="ORF">CVIRNUC_011100</name>
</gene>
<dbReference type="EMBL" id="CAUYUE010000018">
    <property type="protein sequence ID" value="CAK0787878.1"/>
    <property type="molecule type" value="Genomic_DNA"/>
</dbReference>
<protein>
    <recommendedName>
        <fullName evidence="3">FAD-binding domain-containing protein</fullName>
    </recommendedName>
</protein>
<name>A0AAV1IKK8_9CHLO</name>
<evidence type="ECO:0000313" key="4">
    <source>
        <dbReference type="EMBL" id="CAK0787878.1"/>
    </source>
</evidence>
<comment type="caution">
    <text evidence="4">The sequence shown here is derived from an EMBL/GenBank/DDBJ whole genome shotgun (WGS) entry which is preliminary data.</text>
</comment>
<dbReference type="PRINTS" id="PR00420">
    <property type="entry name" value="RNGMNOXGNASE"/>
</dbReference>
<dbReference type="Gene3D" id="3.50.50.60">
    <property type="entry name" value="FAD/NAD(P)-binding domain"/>
    <property type="match status" value="1"/>
</dbReference>
<keyword evidence="5" id="KW-1185">Reference proteome</keyword>
<keyword evidence="2" id="KW-1133">Transmembrane helix</keyword>
<dbReference type="GO" id="GO:0071949">
    <property type="term" value="F:FAD binding"/>
    <property type="evidence" value="ECO:0007669"/>
    <property type="project" value="InterPro"/>
</dbReference>
<feature type="transmembrane region" description="Helical" evidence="2">
    <location>
        <begin position="520"/>
        <end position="543"/>
    </location>
</feature>
<proteinExistence type="predicted"/>
<dbReference type="InterPro" id="IPR036188">
    <property type="entry name" value="FAD/NAD-bd_sf"/>
</dbReference>
<dbReference type="GO" id="GO:0004502">
    <property type="term" value="F:kynurenine 3-monooxygenase activity"/>
    <property type="evidence" value="ECO:0007669"/>
    <property type="project" value="TreeGrafter"/>
</dbReference>